<feature type="compositionally biased region" description="Polar residues" evidence="1">
    <location>
        <begin position="18"/>
        <end position="35"/>
    </location>
</feature>
<evidence type="ECO:0000313" key="3">
    <source>
        <dbReference type="Proteomes" id="UP001152087"/>
    </source>
</evidence>
<accession>A0A9W8V644</accession>
<feature type="region of interest" description="Disordered" evidence="1">
    <location>
        <begin position="1"/>
        <end position="56"/>
    </location>
</feature>
<comment type="caution">
    <text evidence="2">The sequence shown here is derived from an EMBL/GenBank/DDBJ whole genome shotgun (WGS) entry which is preliminary data.</text>
</comment>
<evidence type="ECO:0000256" key="1">
    <source>
        <dbReference type="SAM" id="MobiDB-lite"/>
    </source>
</evidence>
<name>A0A9W8V644_9HYPO</name>
<organism evidence="2 3">
    <name type="scientific">Fusarium falciforme</name>
    <dbReference type="NCBI Taxonomy" id="195108"/>
    <lineage>
        <taxon>Eukaryota</taxon>
        <taxon>Fungi</taxon>
        <taxon>Dikarya</taxon>
        <taxon>Ascomycota</taxon>
        <taxon>Pezizomycotina</taxon>
        <taxon>Sordariomycetes</taxon>
        <taxon>Hypocreomycetidae</taxon>
        <taxon>Hypocreales</taxon>
        <taxon>Nectriaceae</taxon>
        <taxon>Fusarium</taxon>
        <taxon>Fusarium solani species complex</taxon>
    </lineage>
</organism>
<evidence type="ECO:0000313" key="2">
    <source>
        <dbReference type="EMBL" id="KAJ4194404.1"/>
    </source>
</evidence>
<keyword evidence="3" id="KW-1185">Reference proteome</keyword>
<gene>
    <name evidence="2" type="ORF">NW755_003160</name>
</gene>
<dbReference type="Proteomes" id="UP001152087">
    <property type="component" value="Unassembled WGS sequence"/>
</dbReference>
<protein>
    <submittedName>
        <fullName evidence="2">Uncharacterized protein</fullName>
    </submittedName>
</protein>
<reference evidence="2" key="1">
    <citation type="submission" date="2022-09" db="EMBL/GenBank/DDBJ databases">
        <title>Fusarium specimens isolated from Avocado Roots.</title>
        <authorList>
            <person name="Stajich J."/>
            <person name="Roper C."/>
            <person name="Heimlech-Rivalta G."/>
        </authorList>
    </citation>
    <scope>NUCLEOTIDE SEQUENCE</scope>
    <source>
        <strain evidence="2">A02</strain>
    </source>
</reference>
<sequence>MSSVGSPITGLSPRSRRSSSMDQSPPGQPPTNTIEVDSDLNDTDSTYPESEAATDGMSLRSSILNYKWENSRRYHAYKDGSYWAPNDEQQQDAEDLMHELYRVVLDGKLCEAPIGDYPQVSLPFPLSHPLLY</sequence>
<dbReference type="EMBL" id="JAOQAV010000005">
    <property type="protein sequence ID" value="KAJ4194404.1"/>
    <property type="molecule type" value="Genomic_DNA"/>
</dbReference>
<proteinExistence type="predicted"/>
<dbReference type="AlphaFoldDB" id="A0A9W8V644"/>